<evidence type="ECO:0000313" key="2">
    <source>
        <dbReference type="Proteomes" id="UP000010471"/>
    </source>
</evidence>
<name>K9W7L8_9CYAN</name>
<dbReference type="HOGENOM" id="CLU_3374649_0_0_3"/>
<proteinExistence type="predicted"/>
<protein>
    <submittedName>
        <fullName evidence="1">Uncharacterized protein</fullName>
    </submittedName>
</protein>
<evidence type="ECO:0000313" key="1">
    <source>
        <dbReference type="EMBL" id="AFZ16385.1"/>
    </source>
</evidence>
<dbReference type="STRING" id="1173027.Mic7113_0466"/>
<organism evidence="1 2">
    <name type="scientific">Allocoleopsis franciscana PCC 7113</name>
    <dbReference type="NCBI Taxonomy" id="1173027"/>
    <lineage>
        <taxon>Bacteria</taxon>
        <taxon>Bacillati</taxon>
        <taxon>Cyanobacteriota</taxon>
        <taxon>Cyanophyceae</taxon>
        <taxon>Coleofasciculales</taxon>
        <taxon>Coleofasciculaceae</taxon>
        <taxon>Allocoleopsis</taxon>
        <taxon>Allocoleopsis franciscana</taxon>
    </lineage>
</organism>
<dbReference type="Proteomes" id="UP000010471">
    <property type="component" value="Chromosome"/>
</dbReference>
<sequence>MPIQSYEDELIYETVALITGGLLPLVQDLSSVIF</sequence>
<dbReference type="EMBL" id="CP003630">
    <property type="protein sequence ID" value="AFZ16385.1"/>
    <property type="molecule type" value="Genomic_DNA"/>
</dbReference>
<accession>K9W7L8</accession>
<keyword evidence="2" id="KW-1185">Reference proteome</keyword>
<reference evidence="1 2" key="1">
    <citation type="submission" date="2012-06" db="EMBL/GenBank/DDBJ databases">
        <title>Finished chromosome of genome of Microcoleus sp. PCC 7113.</title>
        <authorList>
            <consortium name="US DOE Joint Genome Institute"/>
            <person name="Gugger M."/>
            <person name="Coursin T."/>
            <person name="Rippka R."/>
            <person name="Tandeau De Marsac N."/>
            <person name="Huntemann M."/>
            <person name="Wei C.-L."/>
            <person name="Han J."/>
            <person name="Detter J.C."/>
            <person name="Han C."/>
            <person name="Tapia R."/>
            <person name="Chen A."/>
            <person name="Kyrpides N."/>
            <person name="Mavromatis K."/>
            <person name="Markowitz V."/>
            <person name="Szeto E."/>
            <person name="Ivanova N."/>
            <person name="Pagani I."/>
            <person name="Pati A."/>
            <person name="Goodwin L."/>
            <person name="Nordberg H.P."/>
            <person name="Cantor M.N."/>
            <person name="Hua S.X."/>
            <person name="Woyke T."/>
            <person name="Kerfeld C.A."/>
        </authorList>
    </citation>
    <scope>NUCLEOTIDE SEQUENCE [LARGE SCALE GENOMIC DNA]</scope>
    <source>
        <strain evidence="1 2">PCC 7113</strain>
    </source>
</reference>
<dbReference type="AlphaFoldDB" id="K9W7L8"/>
<gene>
    <name evidence="1" type="ORF">Mic7113_0466</name>
</gene>
<dbReference type="KEGG" id="mic:Mic7113_0466"/>